<feature type="transmembrane region" description="Helical" evidence="5">
    <location>
        <begin position="309"/>
        <end position="325"/>
    </location>
</feature>
<evidence type="ECO:0000256" key="2">
    <source>
        <dbReference type="ARBA" id="ARBA00022692"/>
    </source>
</evidence>
<evidence type="ECO:0000313" key="8">
    <source>
        <dbReference type="Proteomes" id="UP000739565"/>
    </source>
</evidence>
<feature type="transmembrane region" description="Helical" evidence="5">
    <location>
        <begin position="128"/>
        <end position="148"/>
    </location>
</feature>
<dbReference type="GO" id="GO:0016020">
    <property type="term" value="C:membrane"/>
    <property type="evidence" value="ECO:0007669"/>
    <property type="project" value="UniProtKB-SubCell"/>
</dbReference>
<evidence type="ECO:0000256" key="5">
    <source>
        <dbReference type="SAM" id="Phobius"/>
    </source>
</evidence>
<evidence type="ECO:0000313" key="7">
    <source>
        <dbReference type="EMBL" id="MBZ1350104.1"/>
    </source>
</evidence>
<feature type="transmembrane region" description="Helical" evidence="5">
    <location>
        <begin position="433"/>
        <end position="455"/>
    </location>
</feature>
<evidence type="ECO:0000259" key="6">
    <source>
        <dbReference type="Pfam" id="PF04932"/>
    </source>
</evidence>
<feature type="transmembrane region" description="Helical" evidence="5">
    <location>
        <begin position="185"/>
        <end position="204"/>
    </location>
</feature>
<dbReference type="RefSeq" id="WP_259660500.1">
    <property type="nucleotide sequence ID" value="NZ_JAHXRI010000006.1"/>
</dbReference>
<dbReference type="Pfam" id="PF04932">
    <property type="entry name" value="Wzy_C"/>
    <property type="match status" value="1"/>
</dbReference>
<feature type="transmembrane region" description="Helical" evidence="5">
    <location>
        <begin position="285"/>
        <end position="303"/>
    </location>
</feature>
<dbReference type="InterPro" id="IPR007016">
    <property type="entry name" value="O-antigen_ligase-rel_domated"/>
</dbReference>
<dbReference type="Proteomes" id="UP000739565">
    <property type="component" value="Unassembled WGS sequence"/>
</dbReference>
<dbReference type="GO" id="GO:0016874">
    <property type="term" value="F:ligase activity"/>
    <property type="evidence" value="ECO:0007669"/>
    <property type="project" value="UniProtKB-KW"/>
</dbReference>
<feature type="transmembrane region" description="Helical" evidence="5">
    <location>
        <begin position="43"/>
        <end position="60"/>
    </location>
</feature>
<keyword evidence="8" id="KW-1185">Reference proteome</keyword>
<dbReference type="PANTHER" id="PTHR37422:SF13">
    <property type="entry name" value="LIPOPOLYSACCHARIDE BIOSYNTHESIS PROTEIN PA4999-RELATED"/>
    <property type="match status" value="1"/>
</dbReference>
<dbReference type="EMBL" id="JAHXRI010000006">
    <property type="protein sequence ID" value="MBZ1350104.1"/>
    <property type="molecule type" value="Genomic_DNA"/>
</dbReference>
<evidence type="ECO:0000256" key="3">
    <source>
        <dbReference type="ARBA" id="ARBA00022989"/>
    </source>
</evidence>
<comment type="subcellular location">
    <subcellularLocation>
        <location evidence="1">Membrane</location>
        <topology evidence="1">Multi-pass membrane protein</topology>
    </subcellularLocation>
</comment>
<comment type="caution">
    <text evidence="7">The sequence shown here is derived from an EMBL/GenBank/DDBJ whole genome shotgun (WGS) entry which is preliminary data.</text>
</comment>
<keyword evidence="3 5" id="KW-1133">Transmembrane helix</keyword>
<feature type="domain" description="O-antigen ligase-related" evidence="6">
    <location>
        <begin position="293"/>
        <end position="450"/>
    </location>
</feature>
<feature type="transmembrane region" description="Helical" evidence="5">
    <location>
        <begin position="337"/>
        <end position="358"/>
    </location>
</feature>
<feature type="transmembrane region" description="Helical" evidence="5">
    <location>
        <begin position="93"/>
        <end position="116"/>
    </location>
</feature>
<keyword evidence="2 5" id="KW-0812">Transmembrane</keyword>
<proteinExistence type="predicted"/>
<protein>
    <submittedName>
        <fullName evidence="7">O-antigen ligase family protein</fullName>
    </submittedName>
</protein>
<reference evidence="7" key="1">
    <citation type="submission" date="2021-07" db="EMBL/GenBank/DDBJ databases">
        <title>New genus and species of the family Alcaligenaceae.</title>
        <authorList>
            <person name="Hahn M.W."/>
        </authorList>
    </citation>
    <scope>NUCLEOTIDE SEQUENCE</scope>
    <source>
        <strain evidence="7">LF4-65</strain>
    </source>
</reference>
<keyword evidence="7" id="KW-0436">Ligase</keyword>
<dbReference type="InterPro" id="IPR051533">
    <property type="entry name" value="WaaL-like"/>
</dbReference>
<accession>A0A953T6S9</accession>
<gene>
    <name evidence="7" type="ORF">KZZ10_05555</name>
</gene>
<feature type="transmembrane region" description="Helical" evidence="5">
    <location>
        <begin position="526"/>
        <end position="546"/>
    </location>
</feature>
<keyword evidence="4 5" id="KW-0472">Membrane</keyword>
<evidence type="ECO:0000256" key="4">
    <source>
        <dbReference type="ARBA" id="ARBA00023136"/>
    </source>
</evidence>
<evidence type="ECO:0000256" key="1">
    <source>
        <dbReference type="ARBA" id="ARBA00004141"/>
    </source>
</evidence>
<sequence>MLASERSLTERLQGLVGFTALALGCGAVLVVIGSYLYGYLQPVRWPTLFYFWLAFFVTLYSERKGVILLVFLLPLVPQLHWQFQFFFRPAVPYFVTSAGIDLVVGLMTAFLVRHIAFIKKNGIKKITIPLPVAILTVCIFLSTVLAISRNLWQSTSEFLVVPLMNQALRFKLFARGNDFSPIADWLAISIGLFLLLILANWLKGRKDKDELIFKPTILSLGISASYGIFQALTAIGLPIAAAEYRPESFGYSAFGFQPDIHAYAAHMMLGAVGLFGVLSRLTSNHWWRFTCAVIVLCWIALFLSKSRASLVFSLVVLLVIAFFSIRRTFQRQERNTLIMFTTLGFGCAAVILWLSPWLSDLVVQVSNVKSLTFDQINLLSSRRLELFISAIRMFLEYPLLGLGQGNFLLSSAVVPFSHSAWMAQSGGENAHNYFLQALADTGVIGFICYVALLLWPLCRARQLSVLVPVSMAIISLFLGNVYSHSFLIRENLLLLCVFMALAYSYALPSVERLVVEPPHTFSRCRVSGISVVLIGLGIVSVTPFAVREIVGSFGRVPFERGSMCIRPMPIRGDGWTTGLVTIPLAADQNGVRISADVNGIPESYSPQSINAVLEDDIGAVLLSQKFSVLNGRVEMEIAIPSAYKNLAKSSRVRLSVDRCYTPSNLSVSEDNTRLGIHINKIERY</sequence>
<feature type="transmembrane region" description="Helical" evidence="5">
    <location>
        <begin position="260"/>
        <end position="278"/>
    </location>
</feature>
<feature type="transmembrane region" description="Helical" evidence="5">
    <location>
        <begin position="216"/>
        <end position="240"/>
    </location>
</feature>
<name>A0A953T6S9_9BURK</name>
<feature type="transmembrane region" description="Helical" evidence="5">
    <location>
        <begin position="486"/>
        <end position="506"/>
    </location>
</feature>
<dbReference type="PANTHER" id="PTHR37422">
    <property type="entry name" value="TEICHURONIC ACID BIOSYNTHESIS PROTEIN TUAE"/>
    <property type="match status" value="1"/>
</dbReference>
<organism evidence="7 8">
    <name type="scientific">Zwartia hollandica</name>
    <dbReference type="NCBI Taxonomy" id="324606"/>
    <lineage>
        <taxon>Bacteria</taxon>
        <taxon>Pseudomonadati</taxon>
        <taxon>Pseudomonadota</taxon>
        <taxon>Betaproteobacteria</taxon>
        <taxon>Burkholderiales</taxon>
        <taxon>Alcaligenaceae</taxon>
        <taxon>Zwartia</taxon>
    </lineage>
</organism>
<feature type="transmembrane region" description="Helical" evidence="5">
    <location>
        <begin position="461"/>
        <end position="479"/>
    </location>
</feature>
<feature type="transmembrane region" description="Helical" evidence="5">
    <location>
        <begin position="12"/>
        <end position="37"/>
    </location>
</feature>
<dbReference type="AlphaFoldDB" id="A0A953T6S9"/>
<dbReference type="PROSITE" id="PS51257">
    <property type="entry name" value="PROKAR_LIPOPROTEIN"/>
    <property type="match status" value="1"/>
</dbReference>